<dbReference type="InterPro" id="IPR050469">
    <property type="entry name" value="Diguanylate_Cyclase"/>
</dbReference>
<dbReference type="PANTHER" id="PTHR45138">
    <property type="entry name" value="REGULATORY COMPONENTS OF SENSORY TRANSDUCTION SYSTEM"/>
    <property type="match status" value="1"/>
</dbReference>
<evidence type="ECO:0000256" key="1">
    <source>
        <dbReference type="ARBA" id="ARBA00012528"/>
    </source>
</evidence>
<dbReference type="RefSeq" id="WP_015904654.1">
    <property type="nucleotide sequence ID" value="NC_012108.1"/>
</dbReference>
<dbReference type="PROSITE" id="PS50887">
    <property type="entry name" value="GGDEF"/>
    <property type="match status" value="1"/>
</dbReference>
<proteinExistence type="predicted"/>
<dbReference type="GO" id="GO:0052621">
    <property type="term" value="F:diguanylate cyclase activity"/>
    <property type="evidence" value="ECO:0007669"/>
    <property type="project" value="UniProtKB-EC"/>
</dbReference>
<dbReference type="eggNOG" id="COG3706">
    <property type="taxonomic scope" value="Bacteria"/>
</dbReference>
<dbReference type="AlphaFoldDB" id="C0QJ78"/>
<reference evidence="5 6" key="1">
    <citation type="journal article" date="2009" name="Environ. Microbiol.">
        <title>Genome sequence of Desulfobacterium autotrophicum HRM2, a marine sulfate reducer oxidizing organic carbon completely to carbon dioxide.</title>
        <authorList>
            <person name="Strittmatter A.W."/>
            <person name="Liesegang H."/>
            <person name="Rabus R."/>
            <person name="Decker I."/>
            <person name="Amann J."/>
            <person name="Andres S."/>
            <person name="Henne A."/>
            <person name="Fricke W.F."/>
            <person name="Martinez-Arias R."/>
            <person name="Bartels D."/>
            <person name="Goesmann A."/>
            <person name="Krause L."/>
            <person name="Puehler A."/>
            <person name="Klenk H.P."/>
            <person name="Richter M."/>
            <person name="Schuler M."/>
            <person name="Gloeckner F.O."/>
            <person name="Meyerdierks A."/>
            <person name="Gottschalk G."/>
            <person name="Amann R."/>
        </authorList>
    </citation>
    <scope>NUCLEOTIDE SEQUENCE [LARGE SCALE GENOMIC DNA]</scope>
    <source>
        <strain evidence="6">ATCC 43914 / DSM 3382 / HRM2</strain>
    </source>
</reference>
<keyword evidence="6" id="KW-1185">Reference proteome</keyword>
<comment type="catalytic activity">
    <reaction evidence="2">
        <text>2 GTP = 3',3'-c-di-GMP + 2 diphosphate</text>
        <dbReference type="Rhea" id="RHEA:24898"/>
        <dbReference type="ChEBI" id="CHEBI:33019"/>
        <dbReference type="ChEBI" id="CHEBI:37565"/>
        <dbReference type="ChEBI" id="CHEBI:58805"/>
        <dbReference type="EC" id="2.7.7.65"/>
    </reaction>
</comment>
<dbReference type="PANTHER" id="PTHR45138:SF9">
    <property type="entry name" value="DIGUANYLATE CYCLASE DGCM-RELATED"/>
    <property type="match status" value="1"/>
</dbReference>
<dbReference type="InterPro" id="IPR043128">
    <property type="entry name" value="Rev_trsase/Diguanyl_cyclase"/>
</dbReference>
<dbReference type="SUPFAM" id="SSF55073">
    <property type="entry name" value="Nucleotide cyclase"/>
    <property type="match status" value="1"/>
</dbReference>
<feature type="coiled-coil region" evidence="3">
    <location>
        <begin position="10"/>
        <end position="37"/>
    </location>
</feature>
<organism evidence="5 6">
    <name type="scientific">Desulforapulum autotrophicum (strain ATCC 43914 / DSM 3382 / VKM B-1955 / HRM2)</name>
    <name type="common">Desulfobacterium autotrophicum</name>
    <dbReference type="NCBI Taxonomy" id="177437"/>
    <lineage>
        <taxon>Bacteria</taxon>
        <taxon>Pseudomonadati</taxon>
        <taxon>Thermodesulfobacteriota</taxon>
        <taxon>Desulfobacteria</taxon>
        <taxon>Desulfobacterales</taxon>
        <taxon>Desulfobacteraceae</taxon>
        <taxon>Desulforapulum</taxon>
    </lineage>
</organism>
<name>C0QJ78_DESAH</name>
<dbReference type="SMART" id="SM00267">
    <property type="entry name" value="GGDEF"/>
    <property type="match status" value="1"/>
</dbReference>
<evidence type="ECO:0000256" key="3">
    <source>
        <dbReference type="SAM" id="Coils"/>
    </source>
</evidence>
<dbReference type="STRING" id="177437.HRM2_28020"/>
<sequence>MDDKGEKRQVYELRARIDRLESQKNILLKELDINEERFEKNQRLYSRFVPLIIDLVTEKNRGVAFVLKDLSAELKKNASTERIEGLFQKFHQAILNEDPEVDRGKDKPFFSSLFKGSSDHLMKAFKQGYLDIIDTLNGTLESSHWSALNQLSDRIVKVSDLESMGKVRDELFHILHGHITDIGRDREKLAIFVKDIVRQILGMEEIIRLSFDHFGAMLEPGDAFDLVLKNEIDQARKTLDIDGNLEEVKARLASSFATIEGALKQKVIDEAQIKGFVTSNHQTFETEFEKLRTELVQATAHSRELERKINQDPLTGAYNRRAYNQRIEDEMDRFLRYGTLFSLLFIDADHFKNINDTYGHAIGDKCLQEIIKRASKLIRKSDMLARYGGEEFVLVMPETDAANAKNVAEKIRKTIERIAFLYKKDAVKVTVSIGVTQVRENDAVPQDVLGRADAAVYQAKQDGRNRVVLN</sequence>
<evidence type="ECO:0000259" key="4">
    <source>
        <dbReference type="PROSITE" id="PS50887"/>
    </source>
</evidence>
<protein>
    <recommendedName>
        <fullName evidence="1">diguanylate cyclase</fullName>
        <ecNumber evidence="1">2.7.7.65</ecNumber>
    </recommendedName>
</protein>
<evidence type="ECO:0000313" key="5">
    <source>
        <dbReference type="EMBL" id="ACN15891.1"/>
    </source>
</evidence>
<dbReference type="InterPro" id="IPR029787">
    <property type="entry name" value="Nucleotide_cyclase"/>
</dbReference>
<dbReference type="EMBL" id="CP001087">
    <property type="protein sequence ID" value="ACN15891.1"/>
    <property type="molecule type" value="Genomic_DNA"/>
</dbReference>
<keyword evidence="3" id="KW-0175">Coiled coil</keyword>
<evidence type="ECO:0000313" key="6">
    <source>
        <dbReference type="Proteomes" id="UP000000442"/>
    </source>
</evidence>
<accession>C0QJ78</accession>
<dbReference type="KEGG" id="dat:HRM2_28020"/>
<dbReference type="FunFam" id="3.30.70.270:FF:000001">
    <property type="entry name" value="Diguanylate cyclase domain protein"/>
    <property type="match status" value="1"/>
</dbReference>
<feature type="domain" description="GGDEF" evidence="4">
    <location>
        <begin position="339"/>
        <end position="470"/>
    </location>
</feature>
<gene>
    <name evidence="5" type="ordered locus">HRM2_28020</name>
</gene>
<dbReference type="Pfam" id="PF00990">
    <property type="entry name" value="GGDEF"/>
    <property type="match status" value="1"/>
</dbReference>
<dbReference type="CDD" id="cd01949">
    <property type="entry name" value="GGDEF"/>
    <property type="match status" value="1"/>
</dbReference>
<dbReference type="NCBIfam" id="TIGR00254">
    <property type="entry name" value="GGDEF"/>
    <property type="match status" value="1"/>
</dbReference>
<dbReference type="Gene3D" id="3.30.70.270">
    <property type="match status" value="1"/>
</dbReference>
<dbReference type="InterPro" id="IPR000160">
    <property type="entry name" value="GGDEF_dom"/>
</dbReference>
<dbReference type="OrthoDB" id="9779960at2"/>
<evidence type="ECO:0000256" key="2">
    <source>
        <dbReference type="ARBA" id="ARBA00034247"/>
    </source>
</evidence>
<dbReference type="HOGENOM" id="CLU_025058_1_0_7"/>
<dbReference type="Proteomes" id="UP000000442">
    <property type="component" value="Chromosome"/>
</dbReference>
<dbReference type="EC" id="2.7.7.65" evidence="1"/>